<dbReference type="RefSeq" id="WP_259621613.1">
    <property type="nucleotide sequence ID" value="NZ_JANYMP010000002.1"/>
</dbReference>
<dbReference type="Proteomes" id="UP001141259">
    <property type="component" value="Unassembled WGS sequence"/>
</dbReference>
<dbReference type="CDD" id="cd15482">
    <property type="entry name" value="Sialidase_non-viral"/>
    <property type="match status" value="1"/>
</dbReference>
<dbReference type="InterPro" id="IPR052025">
    <property type="entry name" value="Xyloglucanase_GH74"/>
</dbReference>
<dbReference type="PANTHER" id="PTHR43739">
    <property type="entry name" value="XYLOGLUCANASE (EUROFUNG)"/>
    <property type="match status" value="1"/>
</dbReference>
<sequence>MGDHENETVLLAIGTRKGLWLATSDDGRRTWAVTGPHHAMTEVYAVAIDTRGSTPRILAGVTSEHFGPSISTSDDLGLTWQEPDHAPIAFPEGADASLARVWQITPGPASHPEVVYAGTEPSALFRSTDGGLTYSLVEGLWNHPHRPEWFPGGGGQAVHTVLPHPADDQRVLVAMSTGGVYRTADGGDSWRPSNTGVRVSFLPEEYPEFGQCVHKVATNPEQPDRMYLQHHHGVYRSDNGGDTWESIADGLPTDFGFAMVVHPHKPDVVYSFPIEADERRFPPGAKCRVYRTDDAGKSWTALSSGLPDSGFYSSVLRDALCVDTAVPAGVYFGSRTGEVFASADEGDHWQRVLEHLPDVLTVRAAVIPT</sequence>
<organism evidence="1 2">
    <name type="scientific">Umezawaea endophytica</name>
    <dbReference type="NCBI Taxonomy" id="1654476"/>
    <lineage>
        <taxon>Bacteria</taxon>
        <taxon>Bacillati</taxon>
        <taxon>Actinomycetota</taxon>
        <taxon>Actinomycetes</taxon>
        <taxon>Pseudonocardiales</taxon>
        <taxon>Pseudonocardiaceae</taxon>
        <taxon>Umezawaea</taxon>
    </lineage>
</organism>
<name>A0A9X2ZZQ0_9PSEU</name>
<gene>
    <name evidence="1" type="ORF">NZH93_04460</name>
</gene>
<proteinExistence type="predicted"/>
<comment type="caution">
    <text evidence="1">The sequence shown here is derived from an EMBL/GenBank/DDBJ whole genome shotgun (WGS) entry which is preliminary data.</text>
</comment>
<dbReference type="EMBL" id="JANYMP010000002">
    <property type="protein sequence ID" value="MCS7476098.1"/>
    <property type="molecule type" value="Genomic_DNA"/>
</dbReference>
<accession>A0A9X2ZZQ0</accession>
<protein>
    <submittedName>
        <fullName evidence="1">Exo-alpha-sialidase</fullName>
    </submittedName>
</protein>
<dbReference type="GO" id="GO:0010411">
    <property type="term" value="P:xyloglucan metabolic process"/>
    <property type="evidence" value="ECO:0007669"/>
    <property type="project" value="TreeGrafter"/>
</dbReference>
<dbReference type="SUPFAM" id="SSF110296">
    <property type="entry name" value="Oligoxyloglucan reducing end-specific cellobiohydrolase"/>
    <property type="match status" value="1"/>
</dbReference>
<keyword evidence="2" id="KW-1185">Reference proteome</keyword>
<dbReference type="InterPro" id="IPR015943">
    <property type="entry name" value="WD40/YVTN_repeat-like_dom_sf"/>
</dbReference>
<dbReference type="Gene3D" id="2.130.10.10">
    <property type="entry name" value="YVTN repeat-like/Quinoprotein amine dehydrogenase"/>
    <property type="match status" value="1"/>
</dbReference>
<dbReference type="PANTHER" id="PTHR43739:SF5">
    <property type="entry name" value="EXO-ALPHA-SIALIDASE"/>
    <property type="match status" value="1"/>
</dbReference>
<dbReference type="AlphaFoldDB" id="A0A9X2ZZQ0"/>
<evidence type="ECO:0000313" key="1">
    <source>
        <dbReference type="EMBL" id="MCS7476098.1"/>
    </source>
</evidence>
<evidence type="ECO:0000313" key="2">
    <source>
        <dbReference type="Proteomes" id="UP001141259"/>
    </source>
</evidence>
<reference evidence="1" key="1">
    <citation type="submission" date="2022-08" db="EMBL/GenBank/DDBJ databases">
        <authorList>
            <person name="Tistechok S."/>
            <person name="Samborskyy M."/>
            <person name="Roman I."/>
        </authorList>
    </citation>
    <scope>NUCLEOTIDE SEQUENCE</scope>
    <source>
        <strain evidence="1">DSM 103496</strain>
    </source>
</reference>